<name>X1L7B7_9ZZZZ</name>
<feature type="domain" description="YrdC-like" evidence="2">
    <location>
        <begin position="39"/>
        <end position="225"/>
    </location>
</feature>
<feature type="non-terminal residue" evidence="3">
    <location>
        <position position="1"/>
    </location>
</feature>
<dbReference type="InterPro" id="IPR004421">
    <property type="entry name" value="Carbamoyltransferase_HypF"/>
</dbReference>
<evidence type="ECO:0000259" key="2">
    <source>
        <dbReference type="PROSITE" id="PS51163"/>
    </source>
</evidence>
<evidence type="ECO:0000256" key="1">
    <source>
        <dbReference type="ARBA" id="ARBA00008097"/>
    </source>
</evidence>
<gene>
    <name evidence="3" type="ORF">S06H3_05675</name>
</gene>
<dbReference type="Pfam" id="PF01300">
    <property type="entry name" value="Sua5_yciO_yrdC"/>
    <property type="match status" value="1"/>
</dbReference>
<dbReference type="Gene3D" id="1.10.357.160">
    <property type="match status" value="1"/>
</dbReference>
<dbReference type="PANTHER" id="PTHR42959">
    <property type="entry name" value="CARBAMOYLTRANSFERASE"/>
    <property type="match status" value="1"/>
</dbReference>
<sequence>AAEYNDPFDRRFHAQPNACIKCGPKLLLVDKHGKKIDSKSPIISAAKLLRQGKIIAIKGLGGFQVACNATSDDTVLKLRKRKKRPVKPFAIMLKDIESIKKYYYLSKKEIKSLTSARAPIVLLKKKAKNYTVSWYVSLYNRYEGVMLPYTPIHHLLFNHIDIPLIMTSGNISEEPIAAENLEALEKLKDICDYFLIHNRDIYCRYDDSVIKIFKDKEMIVRRARSYSPYPVKLDKDIGKYIILAAGAHEKNTFCFLVKNYAIISQHMGDLDDVESLQFFNSTFKNYKKLFNIGRINLVAYDKHPGYASTKFAKELEDTISKIEVQHHKAHIASVMAENNINNSIIGFAWDGTGYGDDGKIWGSEIFVTDDDLNFKRIGYLKEKVLPGGEVSIKKPYRMAMTYLYDLWTEHKNAEDKFCQFVYNKLPFYKKIISNFEIDAIEKQIETEFNS</sequence>
<dbReference type="PROSITE" id="PS51163">
    <property type="entry name" value="YRDC"/>
    <property type="match status" value="1"/>
</dbReference>
<organism evidence="3">
    <name type="scientific">marine sediment metagenome</name>
    <dbReference type="NCBI Taxonomy" id="412755"/>
    <lineage>
        <taxon>unclassified sequences</taxon>
        <taxon>metagenomes</taxon>
        <taxon>ecological metagenomes</taxon>
    </lineage>
</organism>
<dbReference type="Gene3D" id="3.30.110.120">
    <property type="match status" value="1"/>
</dbReference>
<dbReference type="SUPFAM" id="SSF55821">
    <property type="entry name" value="YrdC/RibB"/>
    <property type="match status" value="1"/>
</dbReference>
<dbReference type="InterPro" id="IPR041440">
    <property type="entry name" value="HypF_C"/>
</dbReference>
<comment type="similarity">
    <text evidence="1">Belongs to the carbamoyltransferase HypF family.</text>
</comment>
<dbReference type="InterPro" id="IPR011125">
    <property type="entry name" value="Znf_HypF"/>
</dbReference>
<dbReference type="InterPro" id="IPR055128">
    <property type="entry name" value="HypF_C_2"/>
</dbReference>
<dbReference type="AlphaFoldDB" id="X1L7B7"/>
<evidence type="ECO:0000313" key="3">
    <source>
        <dbReference type="EMBL" id="GAH90028.1"/>
    </source>
</evidence>
<dbReference type="InterPro" id="IPR017945">
    <property type="entry name" value="DHBP_synth_RibB-like_a/b_dom"/>
</dbReference>
<dbReference type="Gene3D" id="3.30.420.360">
    <property type="match status" value="1"/>
</dbReference>
<reference evidence="3" key="1">
    <citation type="journal article" date="2014" name="Front. Microbiol.">
        <title>High frequency of phylogenetically diverse reductive dehalogenase-homologous genes in deep subseafloor sedimentary metagenomes.</title>
        <authorList>
            <person name="Kawai M."/>
            <person name="Futagami T."/>
            <person name="Toyoda A."/>
            <person name="Takaki Y."/>
            <person name="Nishi S."/>
            <person name="Hori S."/>
            <person name="Arai W."/>
            <person name="Tsubouchi T."/>
            <person name="Morono Y."/>
            <person name="Uchiyama I."/>
            <person name="Ito T."/>
            <person name="Fujiyama A."/>
            <person name="Inagaki F."/>
            <person name="Takami H."/>
        </authorList>
    </citation>
    <scope>NUCLEOTIDE SEQUENCE</scope>
    <source>
        <strain evidence="3">Expedition CK06-06</strain>
    </source>
</reference>
<dbReference type="EMBL" id="BARV01002128">
    <property type="protein sequence ID" value="GAH90028.1"/>
    <property type="molecule type" value="Genomic_DNA"/>
</dbReference>
<protein>
    <recommendedName>
        <fullName evidence="2">YrdC-like domain-containing protein</fullName>
    </recommendedName>
</protein>
<dbReference type="PANTHER" id="PTHR42959:SF1">
    <property type="entry name" value="CARBAMOYLTRANSFERASE HYPF"/>
    <property type="match status" value="1"/>
</dbReference>
<dbReference type="Gene3D" id="3.90.870.40">
    <property type="match status" value="1"/>
</dbReference>
<dbReference type="InterPro" id="IPR006070">
    <property type="entry name" value="Sua5-like_dom"/>
</dbReference>
<dbReference type="GO" id="GO:0003725">
    <property type="term" value="F:double-stranded RNA binding"/>
    <property type="evidence" value="ECO:0007669"/>
    <property type="project" value="InterPro"/>
</dbReference>
<dbReference type="Pfam" id="PF22521">
    <property type="entry name" value="HypF_C_2"/>
    <property type="match status" value="1"/>
</dbReference>
<dbReference type="Pfam" id="PF17788">
    <property type="entry name" value="HypF_C"/>
    <property type="match status" value="1"/>
</dbReference>
<accession>X1L7B7</accession>
<proteinExistence type="inferred from homology"/>
<dbReference type="GO" id="GO:0051604">
    <property type="term" value="P:protein maturation"/>
    <property type="evidence" value="ECO:0007669"/>
    <property type="project" value="TreeGrafter"/>
</dbReference>
<dbReference type="InterPro" id="IPR051060">
    <property type="entry name" value="Carbamoyltrans_HypF-like"/>
</dbReference>
<dbReference type="Pfam" id="PF07503">
    <property type="entry name" value="zf-HYPF"/>
    <property type="match status" value="1"/>
</dbReference>
<comment type="caution">
    <text evidence="3">The sequence shown here is derived from an EMBL/GenBank/DDBJ whole genome shotgun (WGS) entry which is preliminary data.</text>
</comment>
<dbReference type="NCBIfam" id="TIGR00143">
    <property type="entry name" value="hypF"/>
    <property type="match status" value="1"/>
</dbReference>
<dbReference type="GO" id="GO:0008270">
    <property type="term" value="F:zinc ion binding"/>
    <property type="evidence" value="ECO:0007669"/>
    <property type="project" value="InterPro"/>
</dbReference>
<dbReference type="GO" id="GO:0016743">
    <property type="term" value="F:carboxyl- or carbamoyltransferase activity"/>
    <property type="evidence" value="ECO:0007669"/>
    <property type="project" value="InterPro"/>
</dbReference>
<feature type="non-terminal residue" evidence="3">
    <location>
        <position position="450"/>
    </location>
</feature>